<dbReference type="VEuPathDB" id="ToxoDB:CSUI_000335"/>
<dbReference type="RefSeq" id="XP_067927456.1">
    <property type="nucleotide sequence ID" value="XM_068060569.1"/>
</dbReference>
<dbReference type="EMBL" id="MIGC01000150">
    <property type="protein sequence ID" value="PHJ25810.1"/>
    <property type="molecule type" value="Genomic_DNA"/>
</dbReference>
<dbReference type="Proteomes" id="UP000221165">
    <property type="component" value="Unassembled WGS sequence"/>
</dbReference>
<accession>A0A2C6L1D2</accession>
<name>A0A2C6L1D2_9APIC</name>
<proteinExistence type="predicted"/>
<gene>
    <name evidence="1" type="ORF">CSUI_000335</name>
</gene>
<keyword evidence="2" id="KW-1185">Reference proteome</keyword>
<reference evidence="1 2" key="1">
    <citation type="journal article" date="2017" name="Int. J. Parasitol.">
        <title>The genome of the protozoan parasite Cystoisospora suis and a reverse vaccinology approach to identify vaccine candidates.</title>
        <authorList>
            <person name="Palmieri N."/>
            <person name="Shrestha A."/>
            <person name="Ruttkowski B."/>
            <person name="Beck T."/>
            <person name="Vogl C."/>
            <person name="Tomley F."/>
            <person name="Blake D.P."/>
            <person name="Joachim A."/>
        </authorList>
    </citation>
    <scope>NUCLEOTIDE SEQUENCE [LARGE SCALE GENOMIC DNA]</scope>
    <source>
        <strain evidence="1 2">Wien I</strain>
    </source>
</reference>
<evidence type="ECO:0000313" key="2">
    <source>
        <dbReference type="Proteomes" id="UP000221165"/>
    </source>
</evidence>
<dbReference type="GeneID" id="94423780"/>
<evidence type="ECO:0000313" key="1">
    <source>
        <dbReference type="EMBL" id="PHJ25810.1"/>
    </source>
</evidence>
<protein>
    <submittedName>
        <fullName evidence="1">Uncharacterized protein</fullName>
    </submittedName>
</protein>
<sequence length="110" mass="11504">MQLQSIICSKTPGRTSHCDYEKSAAFCLGAGAGHHDGDAGNEQCDTWRSSCPPLRHVHISIQATTVSGELLHGESEFICVGSLLVPDRISNLNAGRMLLSGACTPGAGPV</sequence>
<organism evidence="1 2">
    <name type="scientific">Cystoisospora suis</name>
    <dbReference type="NCBI Taxonomy" id="483139"/>
    <lineage>
        <taxon>Eukaryota</taxon>
        <taxon>Sar</taxon>
        <taxon>Alveolata</taxon>
        <taxon>Apicomplexa</taxon>
        <taxon>Conoidasida</taxon>
        <taxon>Coccidia</taxon>
        <taxon>Eucoccidiorida</taxon>
        <taxon>Eimeriorina</taxon>
        <taxon>Sarcocystidae</taxon>
        <taxon>Cystoisospora</taxon>
    </lineage>
</organism>
<comment type="caution">
    <text evidence="1">The sequence shown here is derived from an EMBL/GenBank/DDBJ whole genome shotgun (WGS) entry which is preliminary data.</text>
</comment>
<dbReference type="AlphaFoldDB" id="A0A2C6L1D2"/>